<sequence>MFWGGNTRFKRSEAESLEHDTLLDSCPTLSFISYRCLDIQPPPRGEFRAMMFLHSLIEVVGPTALERCRCYSFGWAERITTLEATDGRASHITKDTRPFSSQSTVKNLQVALLGSARYLPHRNSDYFTPGRIQKPSRITRGPYPNSRLGLKSTEDGEEPHPQRGAKPVHNFQAQMTSLKSISNREGDDCARRGRFERIISIMKPKTSQEQVTSRMNISSRERDGCTLRDVRTCGIRKKLGVIGAKARFGAEILPGRIITATCPKIYPSAKLKDLKYRQGSEASVSRHNNKRNNTRPRSTHQHPVTPSAKP</sequence>
<name>A0ACB6QXM5_9PLEO</name>
<organism evidence="1 2">
    <name type="scientific">Lindgomyces ingoldianus</name>
    <dbReference type="NCBI Taxonomy" id="673940"/>
    <lineage>
        <taxon>Eukaryota</taxon>
        <taxon>Fungi</taxon>
        <taxon>Dikarya</taxon>
        <taxon>Ascomycota</taxon>
        <taxon>Pezizomycotina</taxon>
        <taxon>Dothideomycetes</taxon>
        <taxon>Pleosporomycetidae</taxon>
        <taxon>Pleosporales</taxon>
        <taxon>Lindgomycetaceae</taxon>
        <taxon>Lindgomyces</taxon>
    </lineage>
</organism>
<comment type="caution">
    <text evidence="1">The sequence shown here is derived from an EMBL/GenBank/DDBJ whole genome shotgun (WGS) entry which is preliminary data.</text>
</comment>
<evidence type="ECO:0000313" key="1">
    <source>
        <dbReference type="EMBL" id="KAF2471323.1"/>
    </source>
</evidence>
<keyword evidence="2" id="KW-1185">Reference proteome</keyword>
<dbReference type="Proteomes" id="UP000799755">
    <property type="component" value="Unassembled WGS sequence"/>
</dbReference>
<proteinExistence type="predicted"/>
<accession>A0ACB6QXM5</accession>
<evidence type="ECO:0000313" key="2">
    <source>
        <dbReference type="Proteomes" id="UP000799755"/>
    </source>
</evidence>
<protein>
    <submittedName>
        <fullName evidence="1">Uncharacterized protein</fullName>
    </submittedName>
</protein>
<gene>
    <name evidence="1" type="ORF">BDR25DRAFT_354566</name>
</gene>
<dbReference type="EMBL" id="MU003505">
    <property type="protein sequence ID" value="KAF2471323.1"/>
    <property type="molecule type" value="Genomic_DNA"/>
</dbReference>
<reference evidence="1" key="1">
    <citation type="journal article" date="2020" name="Stud. Mycol.">
        <title>101 Dothideomycetes genomes: a test case for predicting lifestyles and emergence of pathogens.</title>
        <authorList>
            <person name="Haridas S."/>
            <person name="Albert R."/>
            <person name="Binder M."/>
            <person name="Bloem J."/>
            <person name="Labutti K."/>
            <person name="Salamov A."/>
            <person name="Andreopoulos B."/>
            <person name="Baker S."/>
            <person name="Barry K."/>
            <person name="Bills G."/>
            <person name="Bluhm B."/>
            <person name="Cannon C."/>
            <person name="Castanera R."/>
            <person name="Culley D."/>
            <person name="Daum C."/>
            <person name="Ezra D."/>
            <person name="Gonzalez J."/>
            <person name="Henrissat B."/>
            <person name="Kuo A."/>
            <person name="Liang C."/>
            <person name="Lipzen A."/>
            <person name="Lutzoni F."/>
            <person name="Magnuson J."/>
            <person name="Mondo S."/>
            <person name="Nolan M."/>
            <person name="Ohm R."/>
            <person name="Pangilinan J."/>
            <person name="Park H.-J."/>
            <person name="Ramirez L."/>
            <person name="Alfaro M."/>
            <person name="Sun H."/>
            <person name="Tritt A."/>
            <person name="Yoshinaga Y."/>
            <person name="Zwiers L.-H."/>
            <person name="Turgeon B."/>
            <person name="Goodwin S."/>
            <person name="Spatafora J."/>
            <person name="Crous P."/>
            <person name="Grigoriev I."/>
        </authorList>
    </citation>
    <scope>NUCLEOTIDE SEQUENCE</scope>
    <source>
        <strain evidence="1">ATCC 200398</strain>
    </source>
</reference>